<reference evidence="1 2" key="1">
    <citation type="journal article" date="2011" name="Plasmid">
        <title>Streptomyces turgidiscabies Car8 contains a modular pathogenicity island that shares virulence genes with other actinobacterial plant pathogens.</title>
        <authorList>
            <person name="Huguet-Tapia J.C."/>
            <person name="Badger J.H."/>
            <person name="Loria R."/>
            <person name="Pettis G.S."/>
        </authorList>
    </citation>
    <scope>NUCLEOTIDE SEQUENCE [LARGE SCALE GENOMIC DNA]</scope>
    <source>
        <strain evidence="1 2">Car8</strain>
    </source>
</reference>
<name>L7F390_STRT8</name>
<evidence type="ECO:0000313" key="2">
    <source>
        <dbReference type="Proteomes" id="UP000010931"/>
    </source>
</evidence>
<accession>L7F390</accession>
<dbReference type="Proteomes" id="UP000010931">
    <property type="component" value="Unassembled WGS sequence"/>
</dbReference>
<dbReference type="EMBL" id="AEJB01000377">
    <property type="protein sequence ID" value="ELP65481.1"/>
    <property type="molecule type" value="Genomic_DNA"/>
</dbReference>
<dbReference type="AlphaFoldDB" id="L7F390"/>
<protein>
    <submittedName>
        <fullName evidence="1">Uncharacterized protein</fullName>
    </submittedName>
</protein>
<organism evidence="1 2">
    <name type="scientific">Streptomyces turgidiscabies (strain Car8)</name>
    <dbReference type="NCBI Taxonomy" id="698760"/>
    <lineage>
        <taxon>Bacteria</taxon>
        <taxon>Bacillati</taxon>
        <taxon>Actinomycetota</taxon>
        <taxon>Actinomycetes</taxon>
        <taxon>Kitasatosporales</taxon>
        <taxon>Streptomycetaceae</taxon>
        <taxon>Streptomyces</taxon>
    </lineage>
</organism>
<evidence type="ECO:0000313" key="1">
    <source>
        <dbReference type="EMBL" id="ELP65481.1"/>
    </source>
</evidence>
<comment type="caution">
    <text evidence="1">The sequence shown here is derived from an EMBL/GenBank/DDBJ whole genome shotgun (WGS) entry which is preliminary data.</text>
</comment>
<gene>
    <name evidence="1" type="ORF">STRTUCAR8_08024</name>
</gene>
<sequence length="47" mass="4927">MPVKGLDYVMVLVSVPLPRTPPFCLVVAPTVLAPPVVSVCASLSHPE</sequence>
<proteinExistence type="predicted"/>
<keyword evidence="2" id="KW-1185">Reference proteome</keyword>